<dbReference type="Gene3D" id="3.40.630.20">
    <property type="entry name" value="Peptidase C15, pyroglutamyl peptidase I-like"/>
    <property type="match status" value="1"/>
</dbReference>
<name>A0A9P4NHN1_9PEZI</name>
<accession>A0A9P4NHN1</accession>
<sequence>MEATYDLNTEKDASRNFTVLVTGFAPWAGSRVNPSELLASRLPSSIHFKGGNITIAKLDSPIPVSYAAISGDVPPIIEKIKPDVVLHVGVDTSEFTAFHLERGASRDGYNSIPDATRRVFTKAEAKIKYGKSPDFLTTSLDVSSIFERWNNGLLQTNHSSPIRRVLGPEVIITEDAGDFVCGFLYYQSLEYFNSLKRSGELARPVLFLHVPQFGDDEDELVKGDFILLRLIEAIAHVYGQNS</sequence>
<evidence type="ECO:0000256" key="4">
    <source>
        <dbReference type="ARBA" id="ARBA00022807"/>
    </source>
</evidence>
<dbReference type="AlphaFoldDB" id="A0A9P4NHN1"/>
<evidence type="ECO:0000256" key="1">
    <source>
        <dbReference type="ARBA" id="ARBA00006641"/>
    </source>
</evidence>
<dbReference type="PANTHER" id="PTHR23402:SF1">
    <property type="entry name" value="PYROGLUTAMYL-PEPTIDASE I"/>
    <property type="match status" value="1"/>
</dbReference>
<dbReference type="SUPFAM" id="SSF53182">
    <property type="entry name" value="Pyrrolidone carboxyl peptidase (pyroglutamate aminopeptidase)"/>
    <property type="match status" value="1"/>
</dbReference>
<organism evidence="5 6">
    <name type="scientific">Tothia fuscella</name>
    <dbReference type="NCBI Taxonomy" id="1048955"/>
    <lineage>
        <taxon>Eukaryota</taxon>
        <taxon>Fungi</taxon>
        <taxon>Dikarya</taxon>
        <taxon>Ascomycota</taxon>
        <taxon>Pezizomycotina</taxon>
        <taxon>Dothideomycetes</taxon>
        <taxon>Pleosporomycetidae</taxon>
        <taxon>Venturiales</taxon>
        <taxon>Cylindrosympodiaceae</taxon>
        <taxon>Tothia</taxon>
    </lineage>
</organism>
<dbReference type="PANTHER" id="PTHR23402">
    <property type="entry name" value="PROTEASE FAMILY C15 PYROGLUTAMYL-PEPTIDASE I-RELATED"/>
    <property type="match status" value="1"/>
</dbReference>
<keyword evidence="3" id="KW-0378">Hydrolase</keyword>
<evidence type="ECO:0000313" key="5">
    <source>
        <dbReference type="EMBL" id="KAF2421486.1"/>
    </source>
</evidence>
<evidence type="ECO:0000256" key="2">
    <source>
        <dbReference type="ARBA" id="ARBA00022670"/>
    </source>
</evidence>
<comment type="similarity">
    <text evidence="1">Belongs to the peptidase C15 family.</text>
</comment>
<dbReference type="OrthoDB" id="407146at2759"/>
<gene>
    <name evidence="5" type="ORF">EJ08DRAFT_514864</name>
</gene>
<protein>
    <submittedName>
        <fullName evidence="5">Peptidase C15, pyroglutamyl peptidase I-like protein</fullName>
    </submittedName>
</protein>
<keyword evidence="4" id="KW-0788">Thiol protease</keyword>
<evidence type="ECO:0000313" key="6">
    <source>
        <dbReference type="Proteomes" id="UP000800235"/>
    </source>
</evidence>
<reference evidence="5" key="1">
    <citation type="journal article" date="2020" name="Stud. Mycol.">
        <title>101 Dothideomycetes genomes: a test case for predicting lifestyles and emergence of pathogens.</title>
        <authorList>
            <person name="Haridas S."/>
            <person name="Albert R."/>
            <person name="Binder M."/>
            <person name="Bloem J."/>
            <person name="Labutti K."/>
            <person name="Salamov A."/>
            <person name="Andreopoulos B."/>
            <person name="Baker S."/>
            <person name="Barry K."/>
            <person name="Bills G."/>
            <person name="Bluhm B."/>
            <person name="Cannon C."/>
            <person name="Castanera R."/>
            <person name="Culley D."/>
            <person name="Daum C."/>
            <person name="Ezra D."/>
            <person name="Gonzalez J."/>
            <person name="Henrissat B."/>
            <person name="Kuo A."/>
            <person name="Liang C."/>
            <person name="Lipzen A."/>
            <person name="Lutzoni F."/>
            <person name="Magnuson J."/>
            <person name="Mondo S."/>
            <person name="Nolan M."/>
            <person name="Ohm R."/>
            <person name="Pangilinan J."/>
            <person name="Park H.-J."/>
            <person name="Ramirez L."/>
            <person name="Alfaro M."/>
            <person name="Sun H."/>
            <person name="Tritt A."/>
            <person name="Yoshinaga Y."/>
            <person name="Zwiers L.-H."/>
            <person name="Turgeon B."/>
            <person name="Goodwin S."/>
            <person name="Spatafora J."/>
            <person name="Crous P."/>
            <person name="Grigoriev I."/>
        </authorList>
    </citation>
    <scope>NUCLEOTIDE SEQUENCE</scope>
    <source>
        <strain evidence="5">CBS 130266</strain>
    </source>
</reference>
<evidence type="ECO:0000256" key="3">
    <source>
        <dbReference type="ARBA" id="ARBA00022801"/>
    </source>
</evidence>
<keyword evidence="2" id="KW-0645">Protease</keyword>
<keyword evidence="6" id="KW-1185">Reference proteome</keyword>
<dbReference type="GO" id="GO:0006508">
    <property type="term" value="P:proteolysis"/>
    <property type="evidence" value="ECO:0007669"/>
    <property type="project" value="UniProtKB-KW"/>
</dbReference>
<dbReference type="InterPro" id="IPR016125">
    <property type="entry name" value="Peptidase_C15-like"/>
</dbReference>
<dbReference type="GO" id="GO:0008234">
    <property type="term" value="F:cysteine-type peptidase activity"/>
    <property type="evidence" value="ECO:0007669"/>
    <property type="project" value="UniProtKB-KW"/>
</dbReference>
<comment type="caution">
    <text evidence="5">The sequence shown here is derived from an EMBL/GenBank/DDBJ whole genome shotgun (WGS) entry which is preliminary data.</text>
</comment>
<dbReference type="EMBL" id="MU007098">
    <property type="protein sequence ID" value="KAF2421486.1"/>
    <property type="molecule type" value="Genomic_DNA"/>
</dbReference>
<dbReference type="Pfam" id="PF01470">
    <property type="entry name" value="Peptidase_C15"/>
    <property type="match status" value="1"/>
</dbReference>
<dbReference type="InterPro" id="IPR036440">
    <property type="entry name" value="Peptidase_C15-like_sf"/>
</dbReference>
<proteinExistence type="inferred from homology"/>
<dbReference type="Proteomes" id="UP000800235">
    <property type="component" value="Unassembled WGS sequence"/>
</dbReference>